<dbReference type="AlphaFoldDB" id="A0A8A1MK72"/>
<dbReference type="OrthoDB" id="10278529at2759"/>
<gene>
    <name evidence="1" type="ORF">I7I51_07122</name>
</gene>
<proteinExistence type="predicted"/>
<dbReference type="Proteomes" id="UP000663671">
    <property type="component" value="Chromosome 3"/>
</dbReference>
<evidence type="ECO:0000313" key="2">
    <source>
        <dbReference type="Proteomes" id="UP000663671"/>
    </source>
</evidence>
<accession>A0A8A1MK72</accession>
<sequence length="56" mass="6347">MLPRDENAETFDSFDLHLYSAAEVLRTVRYVKLLDFVCHAPTSNRKKTEAFGSAGK</sequence>
<organism evidence="1 2">
    <name type="scientific">Ajellomyces capsulatus</name>
    <name type="common">Darling's disease fungus</name>
    <name type="synonym">Histoplasma capsulatum</name>
    <dbReference type="NCBI Taxonomy" id="5037"/>
    <lineage>
        <taxon>Eukaryota</taxon>
        <taxon>Fungi</taxon>
        <taxon>Dikarya</taxon>
        <taxon>Ascomycota</taxon>
        <taxon>Pezizomycotina</taxon>
        <taxon>Eurotiomycetes</taxon>
        <taxon>Eurotiomycetidae</taxon>
        <taxon>Onygenales</taxon>
        <taxon>Ajellomycetaceae</taxon>
        <taxon>Histoplasma</taxon>
    </lineage>
</organism>
<evidence type="ECO:0000313" key="1">
    <source>
        <dbReference type="EMBL" id="QSS66265.1"/>
    </source>
</evidence>
<dbReference type="VEuPathDB" id="FungiDB:I7I51_07122"/>
<reference evidence="1" key="1">
    <citation type="submission" date="2021-01" db="EMBL/GenBank/DDBJ databases">
        <title>Chromosome-level genome assembly of a human fungal pathogen reveals clustering of transcriptionally co-regulated genes.</title>
        <authorList>
            <person name="Voorhies M."/>
            <person name="Cohen S."/>
            <person name="Shea T.P."/>
            <person name="Petrus S."/>
            <person name="Munoz J.F."/>
            <person name="Poplawski S."/>
            <person name="Goldman W.E."/>
            <person name="Michael T."/>
            <person name="Cuomo C.A."/>
            <person name="Sil A."/>
            <person name="Beyhan S."/>
        </authorList>
    </citation>
    <scope>NUCLEOTIDE SEQUENCE</scope>
    <source>
        <strain evidence="1">WU24</strain>
    </source>
</reference>
<dbReference type="EMBL" id="CP069115">
    <property type="protein sequence ID" value="QSS66265.1"/>
    <property type="molecule type" value="Genomic_DNA"/>
</dbReference>
<name>A0A8A1MK72_AJECA</name>
<protein>
    <submittedName>
        <fullName evidence="1">Uncharacterized protein</fullName>
    </submittedName>
</protein>